<comment type="caution">
    <text evidence="1">The sequence shown here is derived from an EMBL/GenBank/DDBJ whole genome shotgun (WGS) entry which is preliminary data.</text>
</comment>
<dbReference type="AlphaFoldDB" id="A0A9P0L9F1"/>
<accession>A0A9P0L9F1</accession>
<dbReference type="EMBL" id="CAKOFQ010007177">
    <property type="protein sequence ID" value="CAH1993630.1"/>
    <property type="molecule type" value="Genomic_DNA"/>
</dbReference>
<gene>
    <name evidence="1" type="ORF">ACAOBT_LOCUS21621</name>
</gene>
<protein>
    <submittedName>
        <fullName evidence="1">Uncharacterized protein</fullName>
    </submittedName>
</protein>
<sequence>MVKLTGKKIVGHCVAVILRVDGSGEYNVMKATGRKISGWKTFVFPERCDIADIDVSDIQIALGCPDLNEKTNEYASSDSLYYPNLY</sequence>
<proteinExistence type="predicted"/>
<keyword evidence="2" id="KW-1185">Reference proteome</keyword>
<reference evidence="1" key="1">
    <citation type="submission" date="2022-03" db="EMBL/GenBank/DDBJ databases">
        <authorList>
            <person name="Sayadi A."/>
        </authorList>
    </citation>
    <scope>NUCLEOTIDE SEQUENCE</scope>
</reference>
<dbReference type="OrthoDB" id="6712663at2759"/>
<evidence type="ECO:0000313" key="2">
    <source>
        <dbReference type="Proteomes" id="UP001152888"/>
    </source>
</evidence>
<organism evidence="1 2">
    <name type="scientific">Acanthoscelides obtectus</name>
    <name type="common">Bean weevil</name>
    <name type="synonym">Bruchus obtectus</name>
    <dbReference type="NCBI Taxonomy" id="200917"/>
    <lineage>
        <taxon>Eukaryota</taxon>
        <taxon>Metazoa</taxon>
        <taxon>Ecdysozoa</taxon>
        <taxon>Arthropoda</taxon>
        <taxon>Hexapoda</taxon>
        <taxon>Insecta</taxon>
        <taxon>Pterygota</taxon>
        <taxon>Neoptera</taxon>
        <taxon>Endopterygota</taxon>
        <taxon>Coleoptera</taxon>
        <taxon>Polyphaga</taxon>
        <taxon>Cucujiformia</taxon>
        <taxon>Chrysomeloidea</taxon>
        <taxon>Chrysomelidae</taxon>
        <taxon>Bruchinae</taxon>
        <taxon>Bruchini</taxon>
        <taxon>Acanthoscelides</taxon>
    </lineage>
</organism>
<evidence type="ECO:0000313" key="1">
    <source>
        <dbReference type="EMBL" id="CAH1993630.1"/>
    </source>
</evidence>
<name>A0A9P0L9F1_ACAOB</name>
<dbReference type="Proteomes" id="UP001152888">
    <property type="component" value="Unassembled WGS sequence"/>
</dbReference>